<reference evidence="1" key="1">
    <citation type="submission" date="2021-10" db="EMBL/GenBank/DDBJ databases">
        <title>Tropical sea cucumber genome reveals ecological adaptation and Cuvierian tubules defense mechanism.</title>
        <authorList>
            <person name="Chen T."/>
        </authorList>
    </citation>
    <scope>NUCLEOTIDE SEQUENCE</scope>
    <source>
        <strain evidence="1">Nanhai2018</strain>
        <tissue evidence="1">Muscle</tissue>
    </source>
</reference>
<protein>
    <submittedName>
        <fullName evidence="1">Uncharacterized protein</fullName>
    </submittedName>
</protein>
<keyword evidence="2" id="KW-1185">Reference proteome</keyword>
<name>A0A9Q1CD24_HOLLE</name>
<dbReference type="OrthoDB" id="425619at2759"/>
<sequence length="151" mass="17021">MFALNSFKHDDTGYSPYELFLGRRPLGPGEWADQDPMIGISGGADMNRNYAKRNMLEQHRKNKILYDKKTSAVNIKMGDKVLLKAHPLSNPKKKCVAKLAPKWRGPYRVTSVLTPVNVVISGSGIWKNTAQHSWWSQTCRVGCVHEVSRPV</sequence>
<comment type="caution">
    <text evidence="1">The sequence shown here is derived from an EMBL/GenBank/DDBJ whole genome shotgun (WGS) entry which is preliminary data.</text>
</comment>
<evidence type="ECO:0000313" key="2">
    <source>
        <dbReference type="Proteomes" id="UP001152320"/>
    </source>
</evidence>
<proteinExistence type="predicted"/>
<dbReference type="EMBL" id="JAIZAY010000004">
    <property type="protein sequence ID" value="KAJ8042757.1"/>
    <property type="molecule type" value="Genomic_DNA"/>
</dbReference>
<gene>
    <name evidence="1" type="ORF">HOLleu_09604</name>
</gene>
<dbReference type="AlphaFoldDB" id="A0A9Q1CD24"/>
<evidence type="ECO:0000313" key="1">
    <source>
        <dbReference type="EMBL" id="KAJ8042757.1"/>
    </source>
</evidence>
<organism evidence="1 2">
    <name type="scientific">Holothuria leucospilota</name>
    <name type="common">Black long sea cucumber</name>
    <name type="synonym">Mertensiothuria leucospilota</name>
    <dbReference type="NCBI Taxonomy" id="206669"/>
    <lineage>
        <taxon>Eukaryota</taxon>
        <taxon>Metazoa</taxon>
        <taxon>Echinodermata</taxon>
        <taxon>Eleutherozoa</taxon>
        <taxon>Echinozoa</taxon>
        <taxon>Holothuroidea</taxon>
        <taxon>Aspidochirotacea</taxon>
        <taxon>Aspidochirotida</taxon>
        <taxon>Holothuriidae</taxon>
        <taxon>Holothuria</taxon>
    </lineage>
</organism>
<accession>A0A9Q1CD24</accession>
<dbReference type="Proteomes" id="UP001152320">
    <property type="component" value="Chromosome 4"/>
</dbReference>